<comment type="caution">
    <text evidence="11">The sequence shown here is derived from an EMBL/GenBank/DDBJ whole genome shotgun (WGS) entry which is preliminary data.</text>
</comment>
<dbReference type="Pfam" id="PF00254">
    <property type="entry name" value="FKBP_C"/>
    <property type="match status" value="1"/>
</dbReference>
<feature type="compositionally biased region" description="Basic and acidic residues" evidence="7">
    <location>
        <begin position="381"/>
        <end position="399"/>
    </location>
</feature>
<evidence type="ECO:0000256" key="6">
    <source>
        <dbReference type="PROSITE-ProRule" id="PRU00277"/>
    </source>
</evidence>
<dbReference type="AlphaFoldDB" id="A0A0M0JRI9"/>
<dbReference type="InterPro" id="IPR046357">
    <property type="entry name" value="PPIase_dom_sf"/>
</dbReference>
<evidence type="ECO:0000256" key="5">
    <source>
        <dbReference type="ARBA" id="ARBA00023136"/>
    </source>
</evidence>
<gene>
    <name evidence="11" type="ORF">Ctob_004692</name>
</gene>
<accession>A0A0M0JRI9</accession>
<name>A0A0M0JRI9_9EUKA</name>
<dbReference type="InterPro" id="IPR002528">
    <property type="entry name" value="MATE_fam"/>
</dbReference>
<organism evidence="11 12">
    <name type="scientific">Chrysochromulina tobinii</name>
    <dbReference type="NCBI Taxonomy" id="1460289"/>
    <lineage>
        <taxon>Eukaryota</taxon>
        <taxon>Haptista</taxon>
        <taxon>Haptophyta</taxon>
        <taxon>Prymnesiophyceae</taxon>
        <taxon>Prymnesiales</taxon>
        <taxon>Chrysochromulinaceae</taxon>
        <taxon>Chrysochromulina</taxon>
    </lineage>
</organism>
<dbReference type="InterPro" id="IPR001179">
    <property type="entry name" value="PPIase_FKBP_dom"/>
</dbReference>
<protein>
    <recommendedName>
        <fullName evidence="6">peptidylprolyl isomerase</fullName>
        <ecNumber evidence="6">5.2.1.8</ecNumber>
    </recommendedName>
</protein>
<evidence type="ECO:0000256" key="2">
    <source>
        <dbReference type="ARBA" id="ARBA00010199"/>
    </source>
</evidence>
<keyword evidence="3 8" id="KW-0812">Transmembrane</keyword>
<keyword evidence="9" id="KW-0732">Signal</keyword>
<sequence>MSLGTSLLPIALLWTSADALVSPLSPSRRAVTLGLAASALPATAAEAAAWPLSGLGTAAAAVVTGPDRGRGMGKFSAEELVALDEWSKTAEGTLLSNGMRVIDVVEGVGPQPKVGDKVFCHFKVWTGGFRRGPPADSSFSNARVYEWTLGTPTARIPAGADAGALGMKEKGWRRLIIPAALAYGSQGLVTSTGKAGVVYAVPPDTPVYFDLLMVDGGSGQCQEVLHPPGVSDEVSLRLKSISCKRGCPAVFPASCVTGGLTRSLHCLSGSRHCSLARLAMEFKSKASALRHNAEGRRQTWHSRPFEALFVSREQTEPNAASNFSFLGRQIAFATLASGTAALLCLVACAAPVQCLQTPYAAHVSILRVSRAQPRLCALAETDRPASDAESDQRSPDQRRSIRRAAALPCGDALDRRIGTLAIPAILNFLILPITNSVDLFFIGKLGESLAIAGQAAANQVFSTAAWATSVIPTVTVPRVAKARAAGDNAEVQAAVGEAIFVAVLVSSVVMVAIALRPNGVLLAAGSAAGLPFSLPYLRGRLPGLVAEAMATVGFASFRGVMDTATPLRVSLIANALNCALDPILMFQRLGTLPGGLVLRGLGLGVAGAAVATTVSQVYSAAEYLRLLLARGLVRWGTLLRPPSRASLATLAKAGGAVQVRALALNAAFFVITRTTQALDSTGTAAAAHAVTIQLWQLGGVILFALSTVASIRAARVPTIIGAALQLINGLTFVGEGLMVGVGSFGQLAAGQVVATAAIISTLMLTPAGHSLPGVWLTFFLFNGVRFVNAMLHHFWRGPLVPREAAKQ</sequence>
<dbReference type="GO" id="GO:0003755">
    <property type="term" value="F:peptidyl-prolyl cis-trans isomerase activity"/>
    <property type="evidence" value="ECO:0007669"/>
    <property type="project" value="UniProtKB-KW"/>
</dbReference>
<feature type="transmembrane region" description="Helical" evidence="8">
    <location>
        <begin position="330"/>
        <end position="352"/>
    </location>
</feature>
<comment type="similarity">
    <text evidence="2">Belongs to the multi antimicrobial extrusion (MATE) (TC 2.A.66.1) family.</text>
</comment>
<dbReference type="GO" id="GO:0016020">
    <property type="term" value="C:membrane"/>
    <property type="evidence" value="ECO:0007669"/>
    <property type="project" value="UniProtKB-SubCell"/>
</dbReference>
<evidence type="ECO:0000256" key="1">
    <source>
        <dbReference type="ARBA" id="ARBA00004141"/>
    </source>
</evidence>
<dbReference type="PANTHER" id="PTHR42893">
    <property type="entry name" value="PROTEIN DETOXIFICATION 44, CHLOROPLASTIC-RELATED"/>
    <property type="match status" value="1"/>
</dbReference>
<dbReference type="Gene3D" id="3.10.50.40">
    <property type="match status" value="1"/>
</dbReference>
<evidence type="ECO:0000256" key="7">
    <source>
        <dbReference type="SAM" id="MobiDB-lite"/>
    </source>
</evidence>
<feature type="transmembrane region" description="Helical" evidence="8">
    <location>
        <begin position="596"/>
        <end position="618"/>
    </location>
</feature>
<evidence type="ECO:0000256" key="3">
    <source>
        <dbReference type="ARBA" id="ARBA00022692"/>
    </source>
</evidence>
<feature type="domain" description="PPIase FKBP-type" evidence="10">
    <location>
        <begin position="115"/>
        <end position="217"/>
    </location>
</feature>
<dbReference type="EC" id="5.2.1.8" evidence="6"/>
<dbReference type="Proteomes" id="UP000037460">
    <property type="component" value="Unassembled WGS sequence"/>
</dbReference>
<comment type="catalytic activity">
    <reaction evidence="6">
        <text>[protein]-peptidylproline (omega=180) = [protein]-peptidylproline (omega=0)</text>
        <dbReference type="Rhea" id="RHEA:16237"/>
        <dbReference type="Rhea" id="RHEA-COMP:10747"/>
        <dbReference type="Rhea" id="RHEA-COMP:10748"/>
        <dbReference type="ChEBI" id="CHEBI:83833"/>
        <dbReference type="ChEBI" id="CHEBI:83834"/>
        <dbReference type="EC" id="5.2.1.8"/>
    </reaction>
</comment>
<feature type="transmembrane region" description="Helical" evidence="8">
    <location>
        <begin position="493"/>
        <end position="514"/>
    </location>
</feature>
<feature type="chain" id="PRO_5005602010" description="peptidylprolyl isomerase" evidence="9">
    <location>
        <begin position="20"/>
        <end position="807"/>
    </location>
</feature>
<reference evidence="12" key="1">
    <citation type="journal article" date="2015" name="PLoS Genet.">
        <title>Genome Sequence and Transcriptome Analyses of Chrysochromulina tobin: Metabolic Tools for Enhanced Algal Fitness in the Prominent Order Prymnesiales (Haptophyceae).</title>
        <authorList>
            <person name="Hovde B.T."/>
            <person name="Deodato C.R."/>
            <person name="Hunsperger H.M."/>
            <person name="Ryken S.A."/>
            <person name="Yost W."/>
            <person name="Jha R.K."/>
            <person name="Patterson J."/>
            <person name="Monnat R.J. Jr."/>
            <person name="Barlow S.B."/>
            <person name="Starkenburg S.R."/>
            <person name="Cattolico R.A."/>
        </authorList>
    </citation>
    <scope>NUCLEOTIDE SEQUENCE</scope>
    <source>
        <strain evidence="12">CCMP291</strain>
    </source>
</reference>
<keyword evidence="4 8" id="KW-1133">Transmembrane helix</keyword>
<feature type="region of interest" description="Disordered" evidence="7">
    <location>
        <begin position="381"/>
        <end position="400"/>
    </location>
</feature>
<keyword evidence="6" id="KW-0697">Rotamase</keyword>
<evidence type="ECO:0000313" key="12">
    <source>
        <dbReference type="Proteomes" id="UP000037460"/>
    </source>
</evidence>
<feature type="signal peptide" evidence="9">
    <location>
        <begin position="1"/>
        <end position="19"/>
    </location>
</feature>
<keyword evidence="12" id="KW-1185">Reference proteome</keyword>
<feature type="transmembrane region" description="Helical" evidence="8">
    <location>
        <begin position="718"/>
        <end position="741"/>
    </location>
</feature>
<keyword evidence="5 8" id="KW-0472">Membrane</keyword>
<dbReference type="InterPro" id="IPR044644">
    <property type="entry name" value="DinF-like"/>
</dbReference>
<dbReference type="OrthoDB" id="2126698at2759"/>
<keyword evidence="6" id="KW-0413">Isomerase</keyword>
<evidence type="ECO:0000256" key="4">
    <source>
        <dbReference type="ARBA" id="ARBA00022989"/>
    </source>
</evidence>
<proteinExistence type="inferred from homology"/>
<dbReference type="GO" id="GO:0042910">
    <property type="term" value="F:xenobiotic transmembrane transporter activity"/>
    <property type="evidence" value="ECO:0007669"/>
    <property type="project" value="InterPro"/>
</dbReference>
<feature type="transmembrane region" description="Helical" evidence="8">
    <location>
        <begin position="692"/>
        <end position="711"/>
    </location>
</feature>
<dbReference type="Pfam" id="PF01554">
    <property type="entry name" value="MatE"/>
    <property type="match status" value="1"/>
</dbReference>
<evidence type="ECO:0000256" key="9">
    <source>
        <dbReference type="SAM" id="SignalP"/>
    </source>
</evidence>
<evidence type="ECO:0000256" key="8">
    <source>
        <dbReference type="SAM" id="Phobius"/>
    </source>
</evidence>
<dbReference type="GO" id="GO:0015297">
    <property type="term" value="F:antiporter activity"/>
    <property type="evidence" value="ECO:0007669"/>
    <property type="project" value="InterPro"/>
</dbReference>
<dbReference type="EMBL" id="JWZX01002447">
    <property type="protein sequence ID" value="KOO29216.1"/>
    <property type="molecule type" value="Genomic_DNA"/>
</dbReference>
<evidence type="ECO:0000259" key="10">
    <source>
        <dbReference type="PROSITE" id="PS50059"/>
    </source>
</evidence>
<evidence type="ECO:0000313" key="11">
    <source>
        <dbReference type="EMBL" id="KOO29216.1"/>
    </source>
</evidence>
<dbReference type="PANTHER" id="PTHR42893:SF46">
    <property type="entry name" value="PROTEIN DETOXIFICATION 44, CHLOROPLASTIC"/>
    <property type="match status" value="1"/>
</dbReference>
<comment type="subcellular location">
    <subcellularLocation>
        <location evidence="1">Membrane</location>
        <topology evidence="1">Multi-pass membrane protein</topology>
    </subcellularLocation>
</comment>
<dbReference type="PROSITE" id="PS50059">
    <property type="entry name" value="FKBP_PPIASE"/>
    <property type="match status" value="1"/>
</dbReference>
<dbReference type="SUPFAM" id="SSF54534">
    <property type="entry name" value="FKBP-like"/>
    <property type="match status" value="1"/>
</dbReference>